<organism evidence="3 4">
    <name type="scientific">Diplodia corticola</name>
    <dbReference type="NCBI Taxonomy" id="236234"/>
    <lineage>
        <taxon>Eukaryota</taxon>
        <taxon>Fungi</taxon>
        <taxon>Dikarya</taxon>
        <taxon>Ascomycota</taxon>
        <taxon>Pezizomycotina</taxon>
        <taxon>Dothideomycetes</taxon>
        <taxon>Dothideomycetes incertae sedis</taxon>
        <taxon>Botryosphaeriales</taxon>
        <taxon>Botryosphaeriaceae</taxon>
        <taxon>Diplodia</taxon>
    </lineage>
</organism>
<dbReference type="OrthoDB" id="71600at2759"/>
<feature type="region of interest" description="Disordered" evidence="1">
    <location>
        <begin position="238"/>
        <end position="260"/>
    </location>
</feature>
<dbReference type="SUPFAM" id="SSF48652">
    <property type="entry name" value="Tetraspanin"/>
    <property type="match status" value="1"/>
</dbReference>
<dbReference type="RefSeq" id="XP_020128095.1">
    <property type="nucleotide sequence ID" value="XM_020276106.1"/>
</dbReference>
<dbReference type="EMBL" id="MNUE01000044">
    <property type="protein sequence ID" value="OJD31835.1"/>
    <property type="molecule type" value="Genomic_DNA"/>
</dbReference>
<dbReference type="STRING" id="236234.A0A1J9RH11"/>
<evidence type="ECO:0000313" key="4">
    <source>
        <dbReference type="Proteomes" id="UP000183809"/>
    </source>
</evidence>
<protein>
    <submittedName>
        <fullName evidence="3">Tetraspanin tsp3</fullName>
    </submittedName>
</protein>
<proteinExistence type="predicted"/>
<feature type="compositionally biased region" description="Basic and acidic residues" evidence="1">
    <location>
        <begin position="318"/>
        <end position="328"/>
    </location>
</feature>
<dbReference type="AlphaFoldDB" id="A0A1J9RH11"/>
<feature type="transmembrane region" description="Helical" evidence="2">
    <location>
        <begin position="92"/>
        <end position="112"/>
    </location>
</feature>
<dbReference type="PROSITE" id="PS51257">
    <property type="entry name" value="PROKAR_LIPOPROTEIN"/>
    <property type="match status" value="1"/>
</dbReference>
<dbReference type="InterPro" id="IPR008952">
    <property type="entry name" value="Tetraspanin_EC2_sf"/>
</dbReference>
<keyword evidence="4" id="KW-1185">Reference proteome</keyword>
<sequence length="328" mass="36091">MAYSKRSVVTVLSVMYFVALTVVACYAHYCKQRLSLPVPSILSGLTVILPALHGVCLERLTQLARPGLQSASASASASASPMVGPRNKRHDIVTTLTLLALTIFTTVLATMAGTHLAPADGLSCALDDKWLKLFRNEQGPEIRRIQDTFNCCGLRSVYDMAWPFEKHEAGNTIPSTCPRTYGRDRSCFGAWRGEEQVVSGLIIVVCGGVWLWDMIILYVPGRRPSWLARGADGTKLDNHVDTNGHAQRTTEYLDTEDGSSGYYDAPVDRVVDANADPEAELEHSLRSRTGSVQRAIEARLGIDGEHDEHHTLVPSSQSHREENEWARS</sequence>
<feature type="transmembrane region" description="Helical" evidence="2">
    <location>
        <begin position="41"/>
        <end position="60"/>
    </location>
</feature>
<reference evidence="3 4" key="1">
    <citation type="submission" date="2016-10" db="EMBL/GenBank/DDBJ databases">
        <title>Proteomics and genomics reveal pathogen-plant mechanisms compatible with a hemibiotrophic lifestyle of Diplodia corticola.</title>
        <authorList>
            <person name="Fernandes I."/>
            <person name="De Jonge R."/>
            <person name="Van De Peer Y."/>
            <person name="Devreese B."/>
            <person name="Alves A."/>
            <person name="Esteves A.C."/>
        </authorList>
    </citation>
    <scope>NUCLEOTIDE SEQUENCE [LARGE SCALE GENOMIC DNA]</scope>
    <source>
        <strain evidence="3 4">CBS 112549</strain>
    </source>
</reference>
<feature type="transmembrane region" description="Helical" evidence="2">
    <location>
        <begin position="7"/>
        <end position="29"/>
    </location>
</feature>
<feature type="region of interest" description="Disordered" evidence="1">
    <location>
        <begin position="303"/>
        <end position="328"/>
    </location>
</feature>
<feature type="transmembrane region" description="Helical" evidence="2">
    <location>
        <begin position="198"/>
        <end position="219"/>
    </location>
</feature>
<comment type="caution">
    <text evidence="3">The sequence shown here is derived from an EMBL/GenBank/DDBJ whole genome shotgun (WGS) entry which is preliminary data.</text>
</comment>
<evidence type="ECO:0000256" key="2">
    <source>
        <dbReference type="SAM" id="Phobius"/>
    </source>
</evidence>
<keyword evidence="2" id="KW-1133">Transmembrane helix</keyword>
<name>A0A1J9RH11_9PEZI</name>
<keyword evidence="2" id="KW-0472">Membrane</keyword>
<keyword evidence="2" id="KW-0812">Transmembrane</keyword>
<dbReference type="Proteomes" id="UP000183809">
    <property type="component" value="Unassembled WGS sequence"/>
</dbReference>
<accession>A0A1J9RH11</accession>
<evidence type="ECO:0000313" key="3">
    <source>
        <dbReference type="EMBL" id="OJD31835.1"/>
    </source>
</evidence>
<dbReference type="GeneID" id="31016367"/>
<evidence type="ECO:0000256" key="1">
    <source>
        <dbReference type="SAM" id="MobiDB-lite"/>
    </source>
</evidence>
<dbReference type="GO" id="GO:0016020">
    <property type="term" value="C:membrane"/>
    <property type="evidence" value="ECO:0007669"/>
    <property type="project" value="InterPro"/>
</dbReference>
<gene>
    <name evidence="3" type="ORF">BKCO1_440005</name>
</gene>